<proteinExistence type="predicted"/>
<protein>
    <submittedName>
        <fullName evidence="1">Tetratricopeptide repeat protein</fullName>
    </submittedName>
</protein>
<accession>A0ABT0FEU2</accession>
<evidence type="ECO:0000313" key="1">
    <source>
        <dbReference type="EMBL" id="MCK2036597.1"/>
    </source>
</evidence>
<dbReference type="Pfam" id="PF13424">
    <property type="entry name" value="TPR_12"/>
    <property type="match status" value="1"/>
</dbReference>
<gene>
    <name evidence="1" type="ORF">KZC51_10660</name>
</gene>
<dbReference type="InterPro" id="IPR011990">
    <property type="entry name" value="TPR-like_helical_dom_sf"/>
</dbReference>
<name>A0ABT0FEU2_9MICO</name>
<dbReference type="PANTHER" id="PTHR10098">
    <property type="entry name" value="RAPSYN-RELATED"/>
    <property type="match status" value="1"/>
</dbReference>
<dbReference type="SUPFAM" id="SSF48452">
    <property type="entry name" value="TPR-like"/>
    <property type="match status" value="1"/>
</dbReference>
<dbReference type="InterPro" id="IPR027417">
    <property type="entry name" value="P-loop_NTPase"/>
</dbReference>
<sequence length="827" mass="89188">MAAPRSLDELCIALGSRRSAAGSPSYAEIARRIGALRGGEEPAKVTVYDCFRPGRRRVDARLIGEIVWVLGGDSAEAARWQEYAGSLNGRRPGVHIETTFAPRRAPGAEIGREALIASLPPAEVTLLSGLPGIGKSTLASALVPVGAVLTVDLRGSDPDRPAPDPIDVLRRMLGGLGHRSLPYELARLRERVCAEAAGRVVVIEDLGSGYPVVELIVPGVRYVLTSRIDLEPIAVRLREQGFTAVHRALGPLDDVASRRLLRHMLADRDAARADRPDAPVEGEALDRIVAVGGGLPLDLAMLAGIVGEHRGWTFDDLASRFEQEPRDARIRPVLEAATRSLPTRDAGLLADIALLDREVDEVLLLGAIGTSAEKGLERLRARHLIERRDGHVQMHATVFAFAADRSRSLRPVSTRRAFVERMSDALREVIARDRDYAAREAGTVLAVASAAREHGLDSAVEQLAIAAHPGLARWSMWDESLRLHDLAARGAALTLVPDIALGIAQCAEKLGRFDQALVTLHRVRRVAQGAALARTWNQIGNVQRWMSHLDDALVSYQKAIDVARTFDDRVVEGRAMGNHADTLRIVARYDEAERHYAAALEIALAAGDELNVVIVRGNRALCLLAVGRLDEARTELHALLEDSQGRSLPYVRRTMALISEACGDDISAREWIGDALDSPRGSGEYGTEADLVLLGARIDAREGRSSQARRAAEGVLADAERAGSPLIATEAANSLAEILLSRDSLAGVDRTEALAEAERHAREARGIAEATGDRAEVARSDGILARAACAAGHRSRAVELASASDELYRRLGHRMARELDSAADTSK</sequence>
<dbReference type="SMART" id="SM00028">
    <property type="entry name" value="TPR"/>
    <property type="match status" value="3"/>
</dbReference>
<evidence type="ECO:0000313" key="2">
    <source>
        <dbReference type="Proteomes" id="UP001300096"/>
    </source>
</evidence>
<dbReference type="Gene3D" id="1.25.40.10">
    <property type="entry name" value="Tetratricopeptide repeat domain"/>
    <property type="match status" value="1"/>
</dbReference>
<comment type="caution">
    <text evidence="1">The sequence shown here is derived from an EMBL/GenBank/DDBJ whole genome shotgun (WGS) entry which is preliminary data.</text>
</comment>
<dbReference type="Proteomes" id="UP001300096">
    <property type="component" value="Unassembled WGS sequence"/>
</dbReference>
<keyword evidence="2" id="KW-1185">Reference proteome</keyword>
<dbReference type="EMBL" id="JAHWXN010000001">
    <property type="protein sequence ID" value="MCK2036597.1"/>
    <property type="molecule type" value="Genomic_DNA"/>
</dbReference>
<reference evidence="1 2" key="1">
    <citation type="submission" date="2021-06" db="EMBL/GenBank/DDBJ databases">
        <title>Genome-based taxonomic framework of Microbacterium strains isolated from marine environment, the description of four new species and reclassification of four preexisting species.</title>
        <authorList>
            <person name="Lee S.D."/>
            <person name="Kim S.-M."/>
            <person name="Byeon Y.-S."/>
            <person name="Yang H.L."/>
            <person name="Kim I.S."/>
        </authorList>
    </citation>
    <scope>NUCLEOTIDE SEQUENCE [LARGE SCALE GENOMIC DNA]</scope>
    <source>
        <strain evidence="1 2">SSW1-49</strain>
    </source>
</reference>
<dbReference type="InterPro" id="IPR019734">
    <property type="entry name" value="TPR_rpt"/>
</dbReference>
<dbReference type="SUPFAM" id="SSF52540">
    <property type="entry name" value="P-loop containing nucleoside triphosphate hydrolases"/>
    <property type="match status" value="1"/>
</dbReference>
<organism evidence="1 2">
    <name type="scientific">Microbacterium croceum</name>
    <dbReference type="NCBI Taxonomy" id="2851645"/>
    <lineage>
        <taxon>Bacteria</taxon>
        <taxon>Bacillati</taxon>
        <taxon>Actinomycetota</taxon>
        <taxon>Actinomycetes</taxon>
        <taxon>Micrococcales</taxon>
        <taxon>Microbacteriaceae</taxon>
        <taxon>Microbacterium</taxon>
    </lineage>
</organism>
<dbReference type="RefSeq" id="WP_247629957.1">
    <property type="nucleotide sequence ID" value="NZ_JAHWXN010000001.1"/>
</dbReference>